<accession>A0AAD4N6A9</accession>
<dbReference type="Pfam" id="PF03151">
    <property type="entry name" value="TPT"/>
    <property type="match status" value="1"/>
</dbReference>
<comment type="caution">
    <text evidence="7">The sequence shown here is derived from an EMBL/GenBank/DDBJ whole genome shotgun (WGS) entry which is preliminary data.</text>
</comment>
<feature type="transmembrane region" description="Helical" evidence="5">
    <location>
        <begin position="264"/>
        <end position="285"/>
    </location>
</feature>
<evidence type="ECO:0000313" key="7">
    <source>
        <dbReference type="EMBL" id="KAI1720138.1"/>
    </source>
</evidence>
<dbReference type="SUPFAM" id="SSF103481">
    <property type="entry name" value="Multidrug resistance efflux transporter EmrE"/>
    <property type="match status" value="2"/>
</dbReference>
<evidence type="ECO:0000313" key="8">
    <source>
        <dbReference type="Proteomes" id="UP001201812"/>
    </source>
</evidence>
<evidence type="ECO:0000256" key="3">
    <source>
        <dbReference type="ARBA" id="ARBA00022989"/>
    </source>
</evidence>
<dbReference type="PANTHER" id="PTHR11132">
    <property type="entry name" value="SOLUTE CARRIER FAMILY 35"/>
    <property type="match status" value="1"/>
</dbReference>
<feature type="transmembrane region" description="Helical" evidence="5">
    <location>
        <begin position="135"/>
        <end position="152"/>
    </location>
</feature>
<comment type="subcellular location">
    <subcellularLocation>
        <location evidence="1">Membrane</location>
        <topology evidence="1">Multi-pass membrane protein</topology>
    </subcellularLocation>
</comment>
<feature type="transmembrane region" description="Helical" evidence="5">
    <location>
        <begin position="12"/>
        <end position="33"/>
    </location>
</feature>
<dbReference type="InterPro" id="IPR037185">
    <property type="entry name" value="EmrE-like"/>
</dbReference>
<organism evidence="7 8">
    <name type="scientific">Ditylenchus destructor</name>
    <dbReference type="NCBI Taxonomy" id="166010"/>
    <lineage>
        <taxon>Eukaryota</taxon>
        <taxon>Metazoa</taxon>
        <taxon>Ecdysozoa</taxon>
        <taxon>Nematoda</taxon>
        <taxon>Chromadorea</taxon>
        <taxon>Rhabditida</taxon>
        <taxon>Tylenchina</taxon>
        <taxon>Tylenchomorpha</taxon>
        <taxon>Sphaerularioidea</taxon>
        <taxon>Anguinidae</taxon>
        <taxon>Anguininae</taxon>
        <taxon>Ditylenchus</taxon>
    </lineage>
</organism>
<feature type="transmembrane region" description="Helical" evidence="5">
    <location>
        <begin position="45"/>
        <end position="65"/>
    </location>
</feature>
<dbReference type="InterPro" id="IPR004853">
    <property type="entry name" value="Sugar_P_trans_dom"/>
</dbReference>
<protein>
    <submittedName>
        <fullName evidence="7">Triose-phosphate transporter family domain-containing protein</fullName>
    </submittedName>
</protein>
<dbReference type="EMBL" id="JAKKPZ010000006">
    <property type="protein sequence ID" value="KAI1720138.1"/>
    <property type="molecule type" value="Genomic_DNA"/>
</dbReference>
<keyword evidence="2 5" id="KW-0812">Transmembrane</keyword>
<evidence type="ECO:0000259" key="6">
    <source>
        <dbReference type="Pfam" id="PF03151"/>
    </source>
</evidence>
<sequence>MFLKLFKGEYLFGSQVVLIYIFWLFASTCQSIVNKLALNSYPYPLTIALSSLLNTVICTIPLLRLLHIKPVRVNASYIVRTILPISLGRAAAVSASYFGLSKVPISYAQTVKATMPCFTVLVSRIMLNEKQPGKVYASLVPIIFGVFTASVTELQFDSIGLFSSLFSTLIFAFLNVLAKKVFEETGMHPMVLLFMNSQLAAVALFPLWLVNDGYSMLSNFMLDVNTKAEPHPDIQFLIYLFLSGFCSFMQNLCAFALIHQLTTLSYSVANATKKIFVIMLSLIVLQNPVTFLNMLGMSITILGVFAYNRVKSSTKAKYGEVAIQQEQEDNKKLLRHHDHNGAPFDIKNLHSSNSDVRLMLSIN</sequence>
<evidence type="ECO:0000256" key="2">
    <source>
        <dbReference type="ARBA" id="ARBA00022692"/>
    </source>
</evidence>
<keyword evidence="4 5" id="KW-0472">Membrane</keyword>
<evidence type="ECO:0000256" key="4">
    <source>
        <dbReference type="ARBA" id="ARBA00023136"/>
    </source>
</evidence>
<keyword evidence="3 5" id="KW-1133">Transmembrane helix</keyword>
<reference evidence="7" key="1">
    <citation type="submission" date="2022-01" db="EMBL/GenBank/DDBJ databases">
        <title>Genome Sequence Resource for Two Populations of Ditylenchus destructor, the Migratory Endoparasitic Phytonematode.</title>
        <authorList>
            <person name="Zhang H."/>
            <person name="Lin R."/>
            <person name="Xie B."/>
        </authorList>
    </citation>
    <scope>NUCLEOTIDE SEQUENCE</scope>
    <source>
        <strain evidence="7">BazhouSP</strain>
    </source>
</reference>
<keyword evidence="8" id="KW-1185">Reference proteome</keyword>
<evidence type="ECO:0000256" key="5">
    <source>
        <dbReference type="SAM" id="Phobius"/>
    </source>
</evidence>
<feature type="transmembrane region" description="Helical" evidence="5">
    <location>
        <begin position="236"/>
        <end position="257"/>
    </location>
</feature>
<dbReference type="Proteomes" id="UP001201812">
    <property type="component" value="Unassembled WGS sequence"/>
</dbReference>
<dbReference type="InterPro" id="IPR050186">
    <property type="entry name" value="TPT_transporter"/>
</dbReference>
<proteinExistence type="predicted"/>
<dbReference type="AlphaFoldDB" id="A0AAD4N6A9"/>
<dbReference type="GO" id="GO:0016020">
    <property type="term" value="C:membrane"/>
    <property type="evidence" value="ECO:0007669"/>
    <property type="project" value="UniProtKB-SubCell"/>
</dbReference>
<feature type="transmembrane region" description="Helical" evidence="5">
    <location>
        <begin position="190"/>
        <end position="210"/>
    </location>
</feature>
<feature type="transmembrane region" description="Helical" evidence="5">
    <location>
        <begin position="291"/>
        <end position="308"/>
    </location>
</feature>
<feature type="transmembrane region" description="Helical" evidence="5">
    <location>
        <begin position="158"/>
        <end position="178"/>
    </location>
</feature>
<feature type="domain" description="Sugar phosphate transporter" evidence="6">
    <location>
        <begin position="15"/>
        <end position="308"/>
    </location>
</feature>
<gene>
    <name evidence="7" type="ORF">DdX_05512</name>
</gene>
<evidence type="ECO:0000256" key="1">
    <source>
        <dbReference type="ARBA" id="ARBA00004141"/>
    </source>
</evidence>
<name>A0AAD4N6A9_9BILA</name>